<reference evidence="1 2" key="1">
    <citation type="submission" date="2020-08" db="EMBL/GenBank/DDBJ databases">
        <title>Genomic Encyclopedia of Type Strains, Phase IV (KMG-IV): sequencing the most valuable type-strain genomes for metagenomic binning, comparative biology and taxonomic classification.</title>
        <authorList>
            <person name="Goeker M."/>
        </authorList>
    </citation>
    <scope>NUCLEOTIDE SEQUENCE [LARGE SCALE GENOMIC DNA]</scope>
    <source>
        <strain evidence="1 2">DSM 45385</strain>
    </source>
</reference>
<organism evidence="1 2">
    <name type="scientific">Nonomuraea endophytica</name>
    <dbReference type="NCBI Taxonomy" id="714136"/>
    <lineage>
        <taxon>Bacteria</taxon>
        <taxon>Bacillati</taxon>
        <taxon>Actinomycetota</taxon>
        <taxon>Actinomycetes</taxon>
        <taxon>Streptosporangiales</taxon>
        <taxon>Streptosporangiaceae</taxon>
        <taxon>Nonomuraea</taxon>
    </lineage>
</organism>
<dbReference type="AlphaFoldDB" id="A0A7W8EEJ2"/>
<dbReference type="RefSeq" id="WP_184960122.1">
    <property type="nucleotide sequence ID" value="NZ_JACHIN010000002.1"/>
</dbReference>
<accession>A0A7W8EEJ2</accession>
<keyword evidence="2" id="KW-1185">Reference proteome</keyword>
<sequence>MLALDDCLLSVMDIPGVLDALVMDHLSGTVMASGGRGEAERSAPALGETLRVTMDALAGATHRGTVRIDDLIVIADDGYHLLHPVEMPFDGPLVIYVRLDLGRANLALARHQLSSITGRLRG</sequence>
<evidence type="ECO:0008006" key="3">
    <source>
        <dbReference type="Google" id="ProtNLM"/>
    </source>
</evidence>
<evidence type="ECO:0000313" key="2">
    <source>
        <dbReference type="Proteomes" id="UP000568380"/>
    </source>
</evidence>
<dbReference type="Proteomes" id="UP000568380">
    <property type="component" value="Unassembled WGS sequence"/>
</dbReference>
<evidence type="ECO:0000313" key="1">
    <source>
        <dbReference type="EMBL" id="MBB5076629.1"/>
    </source>
</evidence>
<protein>
    <recommendedName>
        <fullName evidence="3">Roadblock/LC7 domain-containing protein</fullName>
    </recommendedName>
</protein>
<comment type="caution">
    <text evidence="1">The sequence shown here is derived from an EMBL/GenBank/DDBJ whole genome shotgun (WGS) entry which is preliminary data.</text>
</comment>
<gene>
    <name evidence="1" type="ORF">HNR40_002093</name>
</gene>
<name>A0A7W8EEJ2_9ACTN</name>
<proteinExistence type="predicted"/>
<dbReference type="EMBL" id="JACHIN010000002">
    <property type="protein sequence ID" value="MBB5076629.1"/>
    <property type="molecule type" value="Genomic_DNA"/>
</dbReference>